<dbReference type="InterPro" id="IPR004101">
    <property type="entry name" value="Mur_ligase_C"/>
</dbReference>
<evidence type="ECO:0000256" key="1">
    <source>
        <dbReference type="ARBA" id="ARBA00022490"/>
    </source>
</evidence>
<feature type="domain" description="Mur ligase central" evidence="14">
    <location>
        <begin position="131"/>
        <end position="321"/>
    </location>
</feature>
<dbReference type="SUPFAM" id="SSF53623">
    <property type="entry name" value="MurD-like peptide ligases, catalytic domain"/>
    <property type="match status" value="1"/>
</dbReference>
<dbReference type="Gene3D" id="3.40.1390.10">
    <property type="entry name" value="MurE/MurF, N-terminal domain"/>
    <property type="match status" value="1"/>
</dbReference>
<dbReference type="GO" id="GO:0051301">
    <property type="term" value="P:cell division"/>
    <property type="evidence" value="ECO:0007669"/>
    <property type="project" value="UniProtKB-KW"/>
</dbReference>
<organism evidence="15 16">
    <name type="scientific">Pseudochelatococcus contaminans</name>
    <dbReference type="NCBI Taxonomy" id="1538103"/>
    <lineage>
        <taxon>Bacteria</taxon>
        <taxon>Pseudomonadati</taxon>
        <taxon>Pseudomonadota</taxon>
        <taxon>Alphaproteobacteria</taxon>
        <taxon>Hyphomicrobiales</taxon>
        <taxon>Chelatococcaceae</taxon>
        <taxon>Pseudochelatococcus</taxon>
    </lineage>
</organism>
<evidence type="ECO:0000259" key="14">
    <source>
        <dbReference type="Pfam" id="PF08245"/>
    </source>
</evidence>
<keyword evidence="4 10" id="KW-0547">Nucleotide-binding</keyword>
<dbReference type="InterPro" id="IPR036565">
    <property type="entry name" value="Mur-like_cat_sf"/>
</dbReference>
<keyword evidence="2 10" id="KW-0436">Ligase</keyword>
<dbReference type="PANTHER" id="PTHR43024">
    <property type="entry name" value="UDP-N-ACETYLMURAMOYL-TRIPEPTIDE--D-ALANYL-D-ALANINE LIGASE"/>
    <property type="match status" value="1"/>
</dbReference>
<dbReference type="UniPathway" id="UPA00219"/>
<comment type="caution">
    <text evidence="15">The sequence shown here is derived from an EMBL/GenBank/DDBJ whole genome shotgun (WGS) entry which is preliminary data.</text>
</comment>
<evidence type="ECO:0000256" key="8">
    <source>
        <dbReference type="ARBA" id="ARBA00023306"/>
    </source>
</evidence>
<dbReference type="HAMAP" id="MF_02019">
    <property type="entry name" value="MurF"/>
    <property type="match status" value="1"/>
</dbReference>
<dbReference type="RefSeq" id="WP_183750273.1">
    <property type="nucleotide sequence ID" value="NZ_JACICC010000001.1"/>
</dbReference>
<dbReference type="InterPro" id="IPR005863">
    <property type="entry name" value="UDP-N-AcMur_synth"/>
</dbReference>
<feature type="binding site" evidence="10">
    <location>
        <begin position="133"/>
        <end position="139"/>
    </location>
    <ligand>
        <name>ATP</name>
        <dbReference type="ChEBI" id="CHEBI:30616"/>
    </ligand>
</feature>
<feature type="domain" description="Mur ligase C-terminal" evidence="13">
    <location>
        <begin position="344"/>
        <end position="470"/>
    </location>
</feature>
<evidence type="ECO:0000256" key="4">
    <source>
        <dbReference type="ARBA" id="ARBA00022741"/>
    </source>
</evidence>
<dbReference type="GO" id="GO:0071555">
    <property type="term" value="P:cell wall organization"/>
    <property type="evidence" value="ECO:0007669"/>
    <property type="project" value="UniProtKB-KW"/>
</dbReference>
<comment type="catalytic activity">
    <reaction evidence="10 11">
        <text>D-alanyl-D-alanine + UDP-N-acetyl-alpha-D-muramoyl-L-alanyl-gamma-D-glutamyl-meso-2,6-diaminopimelate + ATP = UDP-N-acetyl-alpha-D-muramoyl-L-alanyl-gamma-D-glutamyl-meso-2,6-diaminopimeloyl-D-alanyl-D-alanine + ADP + phosphate + H(+)</text>
        <dbReference type="Rhea" id="RHEA:28374"/>
        <dbReference type="ChEBI" id="CHEBI:15378"/>
        <dbReference type="ChEBI" id="CHEBI:30616"/>
        <dbReference type="ChEBI" id="CHEBI:43474"/>
        <dbReference type="ChEBI" id="CHEBI:57822"/>
        <dbReference type="ChEBI" id="CHEBI:61386"/>
        <dbReference type="ChEBI" id="CHEBI:83905"/>
        <dbReference type="ChEBI" id="CHEBI:456216"/>
        <dbReference type="EC" id="6.3.2.10"/>
    </reaction>
</comment>
<evidence type="ECO:0000256" key="5">
    <source>
        <dbReference type="ARBA" id="ARBA00022840"/>
    </source>
</evidence>
<dbReference type="GO" id="GO:0005737">
    <property type="term" value="C:cytoplasm"/>
    <property type="evidence" value="ECO:0007669"/>
    <property type="project" value="UniProtKB-SubCell"/>
</dbReference>
<dbReference type="EC" id="6.3.2.10" evidence="10 11"/>
<evidence type="ECO:0000256" key="11">
    <source>
        <dbReference type="RuleBase" id="RU004136"/>
    </source>
</evidence>
<evidence type="ECO:0000256" key="3">
    <source>
        <dbReference type="ARBA" id="ARBA00022618"/>
    </source>
</evidence>
<dbReference type="GO" id="GO:0047480">
    <property type="term" value="F:UDP-N-acetylmuramoyl-tripeptide-D-alanyl-D-alanine ligase activity"/>
    <property type="evidence" value="ECO:0007669"/>
    <property type="project" value="UniProtKB-UniRule"/>
</dbReference>
<dbReference type="Pfam" id="PF02875">
    <property type="entry name" value="Mur_ligase_C"/>
    <property type="match status" value="1"/>
</dbReference>
<keyword evidence="8 10" id="KW-0131">Cell cycle</keyword>
<comment type="function">
    <text evidence="10 11">Involved in cell wall formation. Catalyzes the final step in the synthesis of UDP-N-acetylmuramoyl-pentapeptide, the precursor of murein.</text>
</comment>
<keyword evidence="16" id="KW-1185">Reference proteome</keyword>
<keyword evidence="5 10" id="KW-0067">ATP-binding</keyword>
<evidence type="ECO:0000256" key="9">
    <source>
        <dbReference type="ARBA" id="ARBA00023316"/>
    </source>
</evidence>
<name>A0A7W5Z1D2_9HYPH</name>
<dbReference type="Pfam" id="PF01225">
    <property type="entry name" value="Mur_ligase"/>
    <property type="match status" value="1"/>
</dbReference>
<evidence type="ECO:0000256" key="7">
    <source>
        <dbReference type="ARBA" id="ARBA00022984"/>
    </source>
</evidence>
<proteinExistence type="inferred from homology"/>
<dbReference type="NCBIfam" id="TIGR01143">
    <property type="entry name" value="murF"/>
    <property type="match status" value="1"/>
</dbReference>
<dbReference type="Gene3D" id="3.90.190.20">
    <property type="entry name" value="Mur ligase, C-terminal domain"/>
    <property type="match status" value="1"/>
</dbReference>
<keyword evidence="1 10" id="KW-0963">Cytoplasm</keyword>
<comment type="subcellular location">
    <subcellularLocation>
        <location evidence="10 11">Cytoplasm</location>
    </subcellularLocation>
</comment>
<dbReference type="InterPro" id="IPR013221">
    <property type="entry name" value="Mur_ligase_cen"/>
</dbReference>
<dbReference type="EMBL" id="JACICC010000001">
    <property type="protein sequence ID" value="MBB3808253.1"/>
    <property type="molecule type" value="Genomic_DNA"/>
</dbReference>
<keyword evidence="6 10" id="KW-0133">Cell shape</keyword>
<dbReference type="Pfam" id="PF08245">
    <property type="entry name" value="Mur_ligase_M"/>
    <property type="match status" value="1"/>
</dbReference>
<protein>
    <recommendedName>
        <fullName evidence="10 11">UDP-N-acetylmuramoyl-tripeptide--D-alanyl-D-alanine ligase</fullName>
        <ecNumber evidence="10 11">6.3.2.10</ecNumber>
    </recommendedName>
    <alternativeName>
        <fullName evidence="10">D-alanyl-D-alanine-adding enzyme</fullName>
    </alternativeName>
</protein>
<sequence length="493" mass="51913">MTTPASDTVSPHAPQPVGRPAEALWSPLDLLPALNARVVNALPERVTGISIDTRTLMPGDLFFAIRGDNSDGHAYVSQALAKGAAAAVIDEAHAASRVNDGPLYIVRDVLESLESLGKAARARTRGKIVAVTGSVGKTSTKEALRLALEGQGLTHASVASYNNHWGVPLSLARMPRRARFGIFEVGMNAPDEIRPLTRLVRPHVAIVTTVGQSHLERFPSVDAIADAKGEVFAGLEPGGVAVLNRDNEHFERLKAHAQASHAGRIITFGLHPEADIHAVKIVAMPELSVVEAQVFGTPVVYRLGSPGRHVALNSLAVLAAVHAVGADLALAALALGNLTPPVGRGERVRLSAPGGEFLLIDESYNANPTSMKAALDTLGQAAAGLRGRRIAVLADMLELGPDSDAMHARLNEPIVENDIDLVFAAGPGMHHLWRALAPEVRGAYAETAQGLEEQVLRAVRAGDAVMVKGSNGTRVSRIVAAIRSRFPAVGVEA</sequence>
<keyword evidence="7 10" id="KW-0573">Peptidoglycan synthesis</keyword>
<dbReference type="NCBIfam" id="NF010693">
    <property type="entry name" value="PRK14093.1"/>
    <property type="match status" value="1"/>
</dbReference>
<dbReference type="InterPro" id="IPR035911">
    <property type="entry name" value="MurE/MurF_N"/>
</dbReference>
<dbReference type="SUPFAM" id="SSF53244">
    <property type="entry name" value="MurD-like peptide ligases, peptide-binding domain"/>
    <property type="match status" value="1"/>
</dbReference>
<gene>
    <name evidence="10" type="primary">murF</name>
    <name evidence="15" type="ORF">FHS81_000307</name>
</gene>
<comment type="similarity">
    <text evidence="10">Belongs to the MurCDEF family. MurF subfamily.</text>
</comment>
<dbReference type="PANTHER" id="PTHR43024:SF1">
    <property type="entry name" value="UDP-N-ACETYLMURAMOYL-TRIPEPTIDE--D-ALANYL-D-ALANINE LIGASE"/>
    <property type="match status" value="1"/>
</dbReference>
<dbReference type="InterPro" id="IPR000713">
    <property type="entry name" value="Mur_ligase_N"/>
</dbReference>
<dbReference type="InterPro" id="IPR036615">
    <property type="entry name" value="Mur_ligase_C_dom_sf"/>
</dbReference>
<dbReference type="GO" id="GO:0005524">
    <property type="term" value="F:ATP binding"/>
    <property type="evidence" value="ECO:0007669"/>
    <property type="project" value="UniProtKB-UniRule"/>
</dbReference>
<dbReference type="Proteomes" id="UP000537592">
    <property type="component" value="Unassembled WGS sequence"/>
</dbReference>
<dbReference type="InterPro" id="IPR051046">
    <property type="entry name" value="MurCDEF_CellWall_CoF430Synth"/>
</dbReference>
<dbReference type="SUPFAM" id="SSF63418">
    <property type="entry name" value="MurE/MurF N-terminal domain"/>
    <property type="match status" value="1"/>
</dbReference>
<evidence type="ECO:0000256" key="10">
    <source>
        <dbReference type="HAMAP-Rule" id="MF_02019"/>
    </source>
</evidence>
<reference evidence="15 16" key="1">
    <citation type="submission" date="2020-08" db="EMBL/GenBank/DDBJ databases">
        <title>Genomic Encyclopedia of Type Strains, Phase IV (KMG-IV): sequencing the most valuable type-strain genomes for metagenomic binning, comparative biology and taxonomic classification.</title>
        <authorList>
            <person name="Goeker M."/>
        </authorList>
    </citation>
    <scope>NUCLEOTIDE SEQUENCE [LARGE SCALE GENOMIC DNA]</scope>
    <source>
        <strain evidence="15 16">DSM 28760</strain>
    </source>
</reference>
<evidence type="ECO:0000256" key="6">
    <source>
        <dbReference type="ARBA" id="ARBA00022960"/>
    </source>
</evidence>
<feature type="domain" description="Mur ligase N-terminal catalytic" evidence="12">
    <location>
        <begin position="46"/>
        <end position="94"/>
    </location>
</feature>
<keyword evidence="3 10" id="KW-0132">Cell division</keyword>
<evidence type="ECO:0000259" key="12">
    <source>
        <dbReference type="Pfam" id="PF01225"/>
    </source>
</evidence>
<evidence type="ECO:0000313" key="16">
    <source>
        <dbReference type="Proteomes" id="UP000537592"/>
    </source>
</evidence>
<accession>A0A7W5Z1D2</accession>
<dbReference type="GO" id="GO:0008360">
    <property type="term" value="P:regulation of cell shape"/>
    <property type="evidence" value="ECO:0007669"/>
    <property type="project" value="UniProtKB-KW"/>
</dbReference>
<dbReference type="GO" id="GO:0009252">
    <property type="term" value="P:peptidoglycan biosynthetic process"/>
    <property type="evidence" value="ECO:0007669"/>
    <property type="project" value="UniProtKB-UniRule"/>
</dbReference>
<comment type="pathway">
    <text evidence="10 11">Cell wall biogenesis; peptidoglycan biosynthesis.</text>
</comment>
<evidence type="ECO:0000313" key="15">
    <source>
        <dbReference type="EMBL" id="MBB3808253.1"/>
    </source>
</evidence>
<dbReference type="AlphaFoldDB" id="A0A7W5Z1D2"/>
<dbReference type="Gene3D" id="3.40.1190.10">
    <property type="entry name" value="Mur-like, catalytic domain"/>
    <property type="match status" value="1"/>
</dbReference>
<keyword evidence="9 10" id="KW-0961">Cell wall biogenesis/degradation</keyword>
<evidence type="ECO:0000256" key="2">
    <source>
        <dbReference type="ARBA" id="ARBA00022598"/>
    </source>
</evidence>
<evidence type="ECO:0000259" key="13">
    <source>
        <dbReference type="Pfam" id="PF02875"/>
    </source>
</evidence>